<evidence type="ECO:0000313" key="4">
    <source>
        <dbReference type="EMBL" id="KAG9393775.1"/>
    </source>
</evidence>
<feature type="region of interest" description="Disordered" evidence="2">
    <location>
        <begin position="1"/>
        <end position="29"/>
    </location>
</feature>
<organism evidence="4 5">
    <name type="scientific">Carpediemonas membranifera</name>
    <dbReference type="NCBI Taxonomy" id="201153"/>
    <lineage>
        <taxon>Eukaryota</taxon>
        <taxon>Metamonada</taxon>
        <taxon>Carpediemonas-like organisms</taxon>
        <taxon>Carpediemonas</taxon>
    </lineage>
</organism>
<evidence type="ECO:0000256" key="1">
    <source>
        <dbReference type="SAM" id="Coils"/>
    </source>
</evidence>
<accession>A0A8J6E9T2</accession>
<evidence type="ECO:0000313" key="5">
    <source>
        <dbReference type="Proteomes" id="UP000717585"/>
    </source>
</evidence>
<dbReference type="PROSITE" id="PS50222">
    <property type="entry name" value="EF_HAND_2"/>
    <property type="match status" value="1"/>
</dbReference>
<dbReference type="InterPro" id="IPR011992">
    <property type="entry name" value="EF-hand-dom_pair"/>
</dbReference>
<dbReference type="EMBL" id="JAHDYR010000020">
    <property type="protein sequence ID" value="KAG9393775.1"/>
    <property type="molecule type" value="Genomic_DNA"/>
</dbReference>
<gene>
    <name evidence="4" type="ORF">J8273_4638</name>
</gene>
<feature type="region of interest" description="Disordered" evidence="2">
    <location>
        <begin position="245"/>
        <end position="271"/>
    </location>
</feature>
<evidence type="ECO:0000256" key="2">
    <source>
        <dbReference type="SAM" id="MobiDB-lite"/>
    </source>
</evidence>
<reference evidence="4" key="1">
    <citation type="submission" date="2021-05" db="EMBL/GenBank/DDBJ databases">
        <title>A free-living protist that lacks canonical eukaryotic 1 DNA replication and segregation systems.</title>
        <authorList>
            <person name="Salas-Leiva D.E."/>
            <person name="Tromer E.C."/>
            <person name="Curtis B.A."/>
            <person name="Jerlstrom-Hultqvist J."/>
            <person name="Kolisko M."/>
            <person name="Yi Z."/>
            <person name="Salas-Leiva J.S."/>
            <person name="Gallot-Lavallee L."/>
            <person name="Kops G.J.P.L."/>
            <person name="Archibald J.M."/>
            <person name="Simpson A.G.B."/>
            <person name="Roger A.J."/>
        </authorList>
    </citation>
    <scope>NUCLEOTIDE SEQUENCE</scope>
    <source>
        <strain evidence="4">BICM</strain>
    </source>
</reference>
<protein>
    <submittedName>
        <fullName evidence="4">EF-hand domain</fullName>
    </submittedName>
</protein>
<feature type="compositionally biased region" description="Polar residues" evidence="2">
    <location>
        <begin position="250"/>
        <end position="264"/>
    </location>
</feature>
<dbReference type="OrthoDB" id="2021138at2759"/>
<feature type="compositionally biased region" description="Low complexity" evidence="2">
    <location>
        <begin position="1"/>
        <end position="13"/>
    </location>
</feature>
<dbReference type="SMART" id="SM00054">
    <property type="entry name" value="EFh"/>
    <property type="match status" value="1"/>
</dbReference>
<proteinExistence type="predicted"/>
<dbReference type="GO" id="GO:0005737">
    <property type="term" value="C:cytoplasm"/>
    <property type="evidence" value="ECO:0007669"/>
    <property type="project" value="TreeGrafter"/>
</dbReference>
<dbReference type="AlphaFoldDB" id="A0A8J6E9T2"/>
<dbReference type="InterPro" id="IPR002048">
    <property type="entry name" value="EF_hand_dom"/>
</dbReference>
<dbReference type="SUPFAM" id="SSF47473">
    <property type="entry name" value="EF-hand"/>
    <property type="match status" value="1"/>
</dbReference>
<dbReference type="PANTHER" id="PTHR16306">
    <property type="entry name" value="TRANSLIN-ASSOCIATED FACTOR X-INTERACTING PROTEIN 1"/>
    <property type="match status" value="1"/>
</dbReference>
<dbReference type="GO" id="GO:0005509">
    <property type="term" value="F:calcium ion binding"/>
    <property type="evidence" value="ECO:0007669"/>
    <property type="project" value="InterPro"/>
</dbReference>
<feature type="domain" description="EF-hand" evidence="3">
    <location>
        <begin position="473"/>
        <end position="508"/>
    </location>
</feature>
<sequence>MDPQQMAPQQDMQYIPEDEAPEEEYDPSIDAENDEKFQEFYNRGVSHVQPVTDLLNQLLTLRGIETPHDEAEIALETFNEQLLLHARRYSLNSIALGTPELSDIELAMLKADIADRVGEIASEVFTNRDLPQVGQWTKALVTLLSGTVHEIGEGVVNMYDVLETRNIDLQLKFEARGEEMEELLKASEQLMAETSKHEETQAEMQRAHSAEVAMLTEEIGWLKSQNEKLQAQLRTAQITTPRKLAATGRLGSTQPIRKQSATISRDQKGTNEPGQLKVITVRQLRDLIEELYESKSRYDSRVSEGGQPPETMEQHLYTFLNHRYGLKQLVVDWAASIKRAIAEFESMDNDVAVFARIMRNEIDEQFKSVLNDLKNTVKELLRAVIAQKLGTKPNTDAVAAKLEQKTEGTLTEDEWVDIVKYMYRQDDALAVIVTIKSQLKARPTKNGQRPRTRVPYSMLVKALLDFQLQGHDRFLMKFRSLFRQYDTDSDGVLTREQFIELFRTLTSGSVDLEATVESADPYHHDKITFSSAVAVLAGKLVEATSGR</sequence>
<dbReference type="Proteomes" id="UP000717585">
    <property type="component" value="Unassembled WGS sequence"/>
</dbReference>
<feature type="coiled-coil region" evidence="1">
    <location>
        <begin position="180"/>
        <end position="232"/>
    </location>
</feature>
<dbReference type="Pfam" id="PF13405">
    <property type="entry name" value="EF-hand_6"/>
    <property type="match status" value="1"/>
</dbReference>
<comment type="caution">
    <text evidence="4">The sequence shown here is derived from an EMBL/GenBank/DDBJ whole genome shotgun (WGS) entry which is preliminary data.</text>
</comment>
<keyword evidence="5" id="KW-1185">Reference proteome</keyword>
<dbReference type="PANTHER" id="PTHR16306:SF1">
    <property type="entry name" value="CHROMOSOME UNDETERMINED SCAFFOLD_7, WHOLE GENOME SHOTGUN SEQUENCE"/>
    <property type="match status" value="1"/>
</dbReference>
<evidence type="ECO:0000259" key="3">
    <source>
        <dbReference type="PROSITE" id="PS50222"/>
    </source>
</evidence>
<dbReference type="Gene3D" id="1.10.238.10">
    <property type="entry name" value="EF-hand"/>
    <property type="match status" value="1"/>
</dbReference>
<keyword evidence="1" id="KW-0175">Coiled coil</keyword>
<feature type="compositionally biased region" description="Acidic residues" evidence="2">
    <location>
        <begin position="16"/>
        <end position="29"/>
    </location>
</feature>
<name>A0A8J6E9T2_9EUKA</name>